<evidence type="ECO:0000256" key="2">
    <source>
        <dbReference type="ARBA" id="ARBA00022692"/>
    </source>
</evidence>
<dbReference type="EMBL" id="FUZA01000011">
    <property type="protein sequence ID" value="SKC18531.1"/>
    <property type="molecule type" value="Genomic_DNA"/>
</dbReference>
<feature type="transmembrane region" description="Helical" evidence="5">
    <location>
        <begin position="53"/>
        <end position="74"/>
    </location>
</feature>
<protein>
    <recommendedName>
        <fullName evidence="6">Methylamine utilisation protein MauE domain-containing protein</fullName>
    </recommendedName>
</protein>
<evidence type="ECO:0000313" key="7">
    <source>
        <dbReference type="EMBL" id="SKC18531.1"/>
    </source>
</evidence>
<gene>
    <name evidence="7" type="ORF">SAMN05660293_05325</name>
</gene>
<dbReference type="Proteomes" id="UP000190897">
    <property type="component" value="Unassembled WGS sequence"/>
</dbReference>
<reference evidence="8" key="1">
    <citation type="submission" date="2017-02" db="EMBL/GenBank/DDBJ databases">
        <authorList>
            <person name="Varghese N."/>
            <person name="Submissions S."/>
        </authorList>
    </citation>
    <scope>NUCLEOTIDE SEQUENCE [LARGE SCALE GENOMIC DNA]</scope>
    <source>
        <strain evidence="8">DSM 22270</strain>
    </source>
</reference>
<dbReference type="AlphaFoldDB" id="A0A1T5HDD9"/>
<dbReference type="GO" id="GO:0016020">
    <property type="term" value="C:membrane"/>
    <property type="evidence" value="ECO:0007669"/>
    <property type="project" value="UniProtKB-SubCell"/>
</dbReference>
<evidence type="ECO:0000256" key="5">
    <source>
        <dbReference type="SAM" id="Phobius"/>
    </source>
</evidence>
<keyword evidence="2 5" id="KW-0812">Transmembrane</keyword>
<dbReference type="InterPro" id="IPR009908">
    <property type="entry name" value="Methylamine_util_MauE"/>
</dbReference>
<evidence type="ECO:0000256" key="3">
    <source>
        <dbReference type="ARBA" id="ARBA00022989"/>
    </source>
</evidence>
<evidence type="ECO:0000256" key="4">
    <source>
        <dbReference type="ARBA" id="ARBA00023136"/>
    </source>
</evidence>
<feature type="domain" description="Methylamine utilisation protein MauE" evidence="6">
    <location>
        <begin position="14"/>
        <end position="138"/>
    </location>
</feature>
<keyword evidence="8" id="KW-1185">Reference proteome</keyword>
<feature type="transmembrane region" description="Helical" evidence="5">
    <location>
        <begin position="122"/>
        <end position="140"/>
    </location>
</feature>
<proteinExistence type="predicted"/>
<name>A0A1T5HDD9_9BACT</name>
<sequence length="144" mass="15393">MNNLSTTTKAAILLTAAAQASTMLLFMYASVSKLLEMKTFQGQLSGSPLLKGFALPLSWLVPAAEILVCLLLCFRSTLRTGLILALVLLAAFSIYIIAILTGQAPIPCSCGGVLASMSWTEHLTFNLFFIGLLIAAILWGKPRS</sequence>
<evidence type="ECO:0000313" key="8">
    <source>
        <dbReference type="Proteomes" id="UP000190897"/>
    </source>
</evidence>
<keyword evidence="3 5" id="KW-1133">Transmembrane helix</keyword>
<dbReference type="Pfam" id="PF07291">
    <property type="entry name" value="MauE"/>
    <property type="match status" value="1"/>
</dbReference>
<comment type="subcellular location">
    <subcellularLocation>
        <location evidence="1">Membrane</location>
        <topology evidence="1">Multi-pass membrane protein</topology>
    </subcellularLocation>
</comment>
<feature type="transmembrane region" description="Helical" evidence="5">
    <location>
        <begin position="81"/>
        <end position="102"/>
    </location>
</feature>
<dbReference type="GO" id="GO:0030416">
    <property type="term" value="P:methylamine metabolic process"/>
    <property type="evidence" value="ECO:0007669"/>
    <property type="project" value="InterPro"/>
</dbReference>
<dbReference type="OrthoDB" id="673785at2"/>
<organism evidence="7 8">
    <name type="scientific">Dyadobacter psychrophilus</name>
    <dbReference type="NCBI Taxonomy" id="651661"/>
    <lineage>
        <taxon>Bacteria</taxon>
        <taxon>Pseudomonadati</taxon>
        <taxon>Bacteroidota</taxon>
        <taxon>Cytophagia</taxon>
        <taxon>Cytophagales</taxon>
        <taxon>Spirosomataceae</taxon>
        <taxon>Dyadobacter</taxon>
    </lineage>
</organism>
<dbReference type="RefSeq" id="WP_082217756.1">
    <property type="nucleotide sequence ID" value="NZ_FUZA01000011.1"/>
</dbReference>
<keyword evidence="4 5" id="KW-0472">Membrane</keyword>
<dbReference type="STRING" id="651661.SAMN05660293_05325"/>
<evidence type="ECO:0000256" key="1">
    <source>
        <dbReference type="ARBA" id="ARBA00004141"/>
    </source>
</evidence>
<accession>A0A1T5HDD9</accession>
<evidence type="ECO:0000259" key="6">
    <source>
        <dbReference type="Pfam" id="PF07291"/>
    </source>
</evidence>
<feature type="transmembrane region" description="Helical" evidence="5">
    <location>
        <begin position="12"/>
        <end position="31"/>
    </location>
</feature>